<keyword evidence="1" id="KW-0472">Membrane</keyword>
<dbReference type="AlphaFoldDB" id="A0A069D2E3"/>
<keyword evidence="1" id="KW-0812">Transmembrane</keyword>
<protein>
    <submittedName>
        <fullName evidence="2">Uncharacterized protein</fullName>
    </submittedName>
</protein>
<reference evidence="3" key="1">
    <citation type="journal article" date="2014" name="Genome Announc.">
        <title>Draft genome sequence of Weissella oryzae SG25T, isolated from fermented rice grains.</title>
        <authorList>
            <person name="Tanizawa Y."/>
            <person name="Fujisawa T."/>
            <person name="Mochizuki T."/>
            <person name="Kaminuma E."/>
            <person name="Suzuki Y."/>
            <person name="Nakamura Y."/>
            <person name="Tohno M."/>
        </authorList>
    </citation>
    <scope>NUCLEOTIDE SEQUENCE [LARGE SCALE GENOMIC DNA]</scope>
    <source>
        <strain evidence="3">DSM 25784 / JCM 18191 / LMG 30913 / SG25</strain>
    </source>
</reference>
<evidence type="ECO:0000256" key="1">
    <source>
        <dbReference type="SAM" id="Phobius"/>
    </source>
</evidence>
<dbReference type="STRING" id="1329250.WOSG25_110740"/>
<keyword evidence="1" id="KW-1133">Transmembrane helix</keyword>
<organism evidence="2 3">
    <name type="scientific">Weissella oryzae (strain DSM 25784 / JCM 18191 / LMG 30913 / SG25)</name>
    <dbReference type="NCBI Taxonomy" id="1329250"/>
    <lineage>
        <taxon>Bacteria</taxon>
        <taxon>Bacillati</taxon>
        <taxon>Bacillota</taxon>
        <taxon>Bacilli</taxon>
        <taxon>Lactobacillales</taxon>
        <taxon>Lactobacillaceae</taxon>
        <taxon>Weissella</taxon>
    </lineage>
</organism>
<dbReference type="Proteomes" id="UP000030643">
    <property type="component" value="Unassembled WGS sequence"/>
</dbReference>
<name>A0A069D2E3_WEIOS</name>
<evidence type="ECO:0000313" key="2">
    <source>
        <dbReference type="EMBL" id="GAK31596.1"/>
    </source>
</evidence>
<proteinExistence type="predicted"/>
<dbReference type="EMBL" id="DF820494">
    <property type="protein sequence ID" value="GAK31596.1"/>
    <property type="molecule type" value="Genomic_DNA"/>
</dbReference>
<keyword evidence="3" id="KW-1185">Reference proteome</keyword>
<gene>
    <name evidence="2" type="ORF">WOSG25_110740</name>
</gene>
<feature type="transmembrane region" description="Helical" evidence="1">
    <location>
        <begin position="20"/>
        <end position="39"/>
    </location>
</feature>
<evidence type="ECO:0000313" key="3">
    <source>
        <dbReference type="Proteomes" id="UP000030643"/>
    </source>
</evidence>
<feature type="transmembrane region" description="Helical" evidence="1">
    <location>
        <begin position="45"/>
        <end position="64"/>
    </location>
</feature>
<accession>A0A069D2E3</accession>
<sequence>MKNYKRQMEQIEAREGTLSALRVGIISTTIIQLLILLLMLWTHSFIIGVIAICASIFDNVDNIFTINKLKKMDK</sequence>